<feature type="chain" id="PRO_5004479940" description="Lipoprotein" evidence="1">
    <location>
        <begin position="28"/>
        <end position="371"/>
    </location>
</feature>
<protein>
    <recommendedName>
        <fullName evidence="4">Lipoprotein</fullName>
    </recommendedName>
</protein>
<comment type="caution">
    <text evidence="2">The sequence shown here is derived from an EMBL/GenBank/DDBJ whole genome shotgun (WGS) entry which is preliminary data.</text>
</comment>
<dbReference type="Proteomes" id="UP000013986">
    <property type="component" value="Unassembled WGS sequence"/>
</dbReference>
<dbReference type="AlphaFoldDB" id="R8Z5M3"/>
<reference evidence="2 3" key="1">
    <citation type="submission" date="2013-02" db="EMBL/GenBank/DDBJ databases">
        <title>The Genome Sequence of Acinetobacter pittii ANC 4052.</title>
        <authorList>
            <consortium name="The Broad Institute Genome Sequencing Platform"/>
            <consortium name="The Broad Institute Genome Sequencing Center for Infectious Disease"/>
            <person name="Cerqueira G."/>
            <person name="Feldgarden M."/>
            <person name="Courvalin P."/>
            <person name="Perichon B."/>
            <person name="Grillot-Courvalin C."/>
            <person name="Clermont D."/>
            <person name="Rocha E."/>
            <person name="Yoon E.-J."/>
            <person name="Nemec A."/>
            <person name="Walker B."/>
            <person name="Young S.K."/>
            <person name="Zeng Q."/>
            <person name="Gargeya S."/>
            <person name="Fitzgerald M."/>
            <person name="Haas B."/>
            <person name="Abouelleil A."/>
            <person name="Alvarado L."/>
            <person name="Arachchi H.M."/>
            <person name="Berlin A.M."/>
            <person name="Chapman S.B."/>
            <person name="Dewar J."/>
            <person name="Goldberg J."/>
            <person name="Griggs A."/>
            <person name="Gujja S."/>
            <person name="Hansen M."/>
            <person name="Howarth C."/>
            <person name="Imamovic A."/>
            <person name="Larimer J."/>
            <person name="McCowan C."/>
            <person name="Murphy C."/>
            <person name="Neiman D."/>
            <person name="Pearson M."/>
            <person name="Priest M."/>
            <person name="Roberts A."/>
            <person name="Saif S."/>
            <person name="Shea T."/>
            <person name="Sisk P."/>
            <person name="Sykes S."/>
            <person name="Wortman J."/>
            <person name="Nusbaum C."/>
            <person name="Birren B."/>
        </authorList>
    </citation>
    <scope>NUCLEOTIDE SEQUENCE [LARGE SCALE GENOMIC DNA]</scope>
    <source>
        <strain evidence="2 3">ANC 4052</strain>
    </source>
</reference>
<evidence type="ECO:0000256" key="1">
    <source>
        <dbReference type="SAM" id="SignalP"/>
    </source>
</evidence>
<dbReference type="PROSITE" id="PS51257">
    <property type="entry name" value="PROKAR_LIPOPROTEIN"/>
    <property type="match status" value="1"/>
</dbReference>
<dbReference type="RefSeq" id="WP_016144149.1">
    <property type="nucleotide sequence ID" value="NZ_KB976991.1"/>
</dbReference>
<organism evidence="2 3">
    <name type="scientific">Acinetobacter lactucae</name>
    <dbReference type="NCBI Taxonomy" id="1785128"/>
    <lineage>
        <taxon>Bacteria</taxon>
        <taxon>Pseudomonadati</taxon>
        <taxon>Pseudomonadota</taxon>
        <taxon>Gammaproteobacteria</taxon>
        <taxon>Moraxellales</taxon>
        <taxon>Moraxellaceae</taxon>
        <taxon>Acinetobacter</taxon>
        <taxon>Acinetobacter calcoaceticus/baumannii complex</taxon>
    </lineage>
</organism>
<dbReference type="HOGENOM" id="CLU_069987_0_0_6"/>
<name>R8Z5M3_9GAMM</name>
<keyword evidence="1" id="KW-0732">Signal</keyword>
<dbReference type="EMBL" id="APQO01000004">
    <property type="protein sequence ID" value="EOQ75082.1"/>
    <property type="molecule type" value="Genomic_DNA"/>
</dbReference>
<proteinExistence type="predicted"/>
<evidence type="ECO:0000313" key="2">
    <source>
        <dbReference type="EMBL" id="EOQ75082.1"/>
    </source>
</evidence>
<feature type="signal peptide" evidence="1">
    <location>
        <begin position="1"/>
        <end position="27"/>
    </location>
</feature>
<accession>R8Z5M3</accession>
<dbReference type="OrthoDB" id="6711343at2"/>
<evidence type="ECO:0008006" key="4">
    <source>
        <dbReference type="Google" id="ProtNLM"/>
    </source>
</evidence>
<dbReference type="PATRIC" id="fig|1217689.3.peg.1185"/>
<gene>
    <name evidence="2" type="ORF">F929_01213</name>
</gene>
<evidence type="ECO:0000313" key="3">
    <source>
        <dbReference type="Proteomes" id="UP000013986"/>
    </source>
</evidence>
<sequence>MFNKVSIMLKNKFMILAILPFMLSACGGGGGNSDSKQETNNSSGVQNNSQVFFDNEKTLYSYEIDDSEDSQYFDKNEISIKDGILYEKSKTPVFSPFYLTKDGGLYEPETEQTYNANLGIRESFISSVTPTKWVTIPYNKAGLKDLQFTRNFKVIDLEGVQITEQLAPTAVILNDLWITKGLTPFNQDSFVVKLGANKDTFTKGSKCIQTQSASVNSLFFEFDTTSTSKIEGVSNLREWAELEKVNGNTLRADPVIENWKGINVGSLLLDGINQSGTIKTSGRNSYIFALEYQGNVYQTTASSGEWTIDDFLNELRQELKNDNSYSILANALSIEEADNFVEKTISLSKNTCSYYNSVAAKNIDAVIMKSK</sequence>